<gene>
    <name evidence="2" type="ORF">GYA93_10335</name>
</gene>
<feature type="region of interest" description="Disordered" evidence="1">
    <location>
        <begin position="399"/>
        <end position="448"/>
    </location>
</feature>
<dbReference type="AlphaFoldDB" id="A0A7K3LP02"/>
<feature type="compositionally biased region" description="Low complexity" evidence="1">
    <location>
        <begin position="337"/>
        <end position="348"/>
    </location>
</feature>
<comment type="caution">
    <text evidence="2">The sequence shown here is derived from an EMBL/GenBank/DDBJ whole genome shotgun (WGS) entry which is preliminary data.</text>
</comment>
<proteinExistence type="predicted"/>
<organism evidence="2 3">
    <name type="scientific">Gordonia desulfuricans</name>
    <dbReference type="NCBI Taxonomy" id="89051"/>
    <lineage>
        <taxon>Bacteria</taxon>
        <taxon>Bacillati</taxon>
        <taxon>Actinomycetota</taxon>
        <taxon>Actinomycetes</taxon>
        <taxon>Mycobacteriales</taxon>
        <taxon>Gordoniaceae</taxon>
        <taxon>Gordonia</taxon>
    </lineage>
</organism>
<evidence type="ECO:0000313" key="3">
    <source>
        <dbReference type="Proteomes" id="UP000466307"/>
    </source>
</evidence>
<keyword evidence="3" id="KW-1185">Reference proteome</keyword>
<feature type="region of interest" description="Disordered" evidence="1">
    <location>
        <begin position="325"/>
        <end position="367"/>
    </location>
</feature>
<reference evidence="2 3" key="1">
    <citation type="submission" date="2020-01" db="EMBL/GenBank/DDBJ databases">
        <title>Investigation of new actinobacteria for the biodesulphurisation of diesel fuel.</title>
        <authorList>
            <person name="Athi Narayanan S.M."/>
        </authorList>
    </citation>
    <scope>NUCLEOTIDE SEQUENCE [LARGE SCALE GENOMIC DNA]</scope>
    <source>
        <strain evidence="2 3">213E</strain>
    </source>
</reference>
<feature type="region of interest" description="Disordered" evidence="1">
    <location>
        <begin position="79"/>
        <end position="107"/>
    </location>
</feature>
<feature type="compositionally biased region" description="Pro residues" evidence="1">
    <location>
        <begin position="430"/>
        <end position="448"/>
    </location>
</feature>
<sequence>MQPFTPNDYRKRVLAAVERRGGADSSDSFELYDIPLEESDSLTDDEVNTRIDEVWGFWQRHRDHPKYRVLVERLVAEHPHRSAPLRQRDSRSAEARTVSDARQQRDQGRYELLDNAIERLMDRYGGIPTSKRAGLDEIGAMGGLTADEVTVRLRRYRIIDDADTAPEPEMASPTTSLSDQRLIQITELLAEFSRRRDAPPVHTLLGFLRLDTDAITDRDTISRSAAILREQARALPAGRMRALVDELLIHVESILLEAPATADAYLRSILDGVDAALRPQIRAAVLVEDRLHPSDHQYLLEQARDLDLSTRDARALITRIAAEYGATVENPPPPPAQTRATQTPPAAAGSPGEWQAALRSARKALRSDRLDAARDHCARARAAAGDDPVARRQIDAVADEAERRSAAPTPAQPATPTQTPAPARQVTTAPPTPTTPTATTPPPAGPDLPPITGVTVSGDRLLFTWPAGVTEAVVVIRSDAPPEYPADPRATSTKVTNTRYEIDGGVVLPHSAARQGHVAVASCRRDIRGRLEVAGSFGPQAHAPL</sequence>
<protein>
    <submittedName>
        <fullName evidence="2">Uncharacterized protein</fullName>
    </submittedName>
</protein>
<dbReference type="RefSeq" id="WP_059035680.1">
    <property type="nucleotide sequence ID" value="NZ_JAADZU010000027.1"/>
</dbReference>
<dbReference type="Proteomes" id="UP000466307">
    <property type="component" value="Unassembled WGS sequence"/>
</dbReference>
<name>A0A7K3LP02_9ACTN</name>
<dbReference type="EMBL" id="JAADZU010000027">
    <property type="protein sequence ID" value="NDK89975.1"/>
    <property type="molecule type" value="Genomic_DNA"/>
</dbReference>
<evidence type="ECO:0000313" key="2">
    <source>
        <dbReference type="EMBL" id="NDK89975.1"/>
    </source>
</evidence>
<evidence type="ECO:0000256" key="1">
    <source>
        <dbReference type="SAM" id="MobiDB-lite"/>
    </source>
</evidence>
<accession>A0A7K3LP02</accession>
<feature type="compositionally biased region" description="Low complexity" evidence="1">
    <location>
        <begin position="406"/>
        <end position="429"/>
    </location>
</feature>